<accession>A0A1E3VQK8</accession>
<name>A0A1E3VQK8_9HYPH</name>
<proteinExistence type="predicted"/>
<comment type="caution">
    <text evidence="1">The sequence shown here is derived from an EMBL/GenBank/DDBJ whole genome shotgun (WGS) entry which is preliminary data.</text>
</comment>
<sequence>MLTAVWADVAAVQPLEPVDRVKLRAKSANVSSTRWFYGNFTMIASPCALVEQQQDAQLRSKTDKMHRK</sequence>
<protein>
    <submittedName>
        <fullName evidence="1">Uncharacterized protein</fullName>
    </submittedName>
</protein>
<organism evidence="1 2">
    <name type="scientific">Methyloceanibacter stevinii</name>
    <dbReference type="NCBI Taxonomy" id="1774970"/>
    <lineage>
        <taxon>Bacteria</taxon>
        <taxon>Pseudomonadati</taxon>
        <taxon>Pseudomonadota</taxon>
        <taxon>Alphaproteobacteria</taxon>
        <taxon>Hyphomicrobiales</taxon>
        <taxon>Hyphomicrobiaceae</taxon>
        <taxon>Methyloceanibacter</taxon>
    </lineage>
</organism>
<dbReference type="AlphaFoldDB" id="A0A1E3VQK8"/>
<keyword evidence="2" id="KW-1185">Reference proteome</keyword>
<dbReference type="EMBL" id="LPWE01000010">
    <property type="protein sequence ID" value="ODR95802.1"/>
    <property type="molecule type" value="Genomic_DNA"/>
</dbReference>
<gene>
    <name evidence="1" type="ORF">AUC70_02730</name>
</gene>
<evidence type="ECO:0000313" key="1">
    <source>
        <dbReference type="EMBL" id="ODR95802.1"/>
    </source>
</evidence>
<dbReference type="RefSeq" id="WP_069443994.1">
    <property type="nucleotide sequence ID" value="NZ_LPWE01000010.1"/>
</dbReference>
<reference evidence="1 2" key="1">
    <citation type="journal article" date="2016" name="Environ. Microbiol.">
        <title>New Methyloceanibacter diversity from North Sea sediments includes methanotroph containing solely the soluble methane monooxygenase.</title>
        <authorList>
            <person name="Vekeman B."/>
            <person name="Kerckhof F.M."/>
            <person name="Cremers G."/>
            <person name="de Vos P."/>
            <person name="Vandamme P."/>
            <person name="Boon N."/>
            <person name="Op den Camp H.J."/>
            <person name="Heylen K."/>
        </authorList>
    </citation>
    <scope>NUCLEOTIDE SEQUENCE [LARGE SCALE GENOMIC DNA]</scope>
    <source>
        <strain evidence="1 2">R-67176</strain>
    </source>
</reference>
<dbReference type="Proteomes" id="UP000094172">
    <property type="component" value="Unassembled WGS sequence"/>
</dbReference>
<evidence type="ECO:0000313" key="2">
    <source>
        <dbReference type="Proteomes" id="UP000094172"/>
    </source>
</evidence>
<dbReference type="STRING" id="1774970.AUC70_02730"/>